<gene>
    <name evidence="1" type="ORF">UFOPK3772_00651</name>
</gene>
<sequence>MSERLVFDLSGIDWDDEESIRRAARQIWGSTVAIWQRTEPVEPPASSG</sequence>
<proteinExistence type="predicted"/>
<evidence type="ECO:0000313" key="1">
    <source>
        <dbReference type="EMBL" id="CAB4937216.1"/>
    </source>
</evidence>
<dbReference type="AlphaFoldDB" id="A0A6J7J269"/>
<accession>A0A6J7J269</accession>
<reference evidence="1" key="1">
    <citation type="submission" date="2020-05" db="EMBL/GenBank/DDBJ databases">
        <authorList>
            <person name="Chiriac C."/>
            <person name="Salcher M."/>
            <person name="Ghai R."/>
            <person name="Kavagutti S V."/>
        </authorList>
    </citation>
    <scope>NUCLEOTIDE SEQUENCE</scope>
</reference>
<organism evidence="1">
    <name type="scientific">freshwater metagenome</name>
    <dbReference type="NCBI Taxonomy" id="449393"/>
    <lineage>
        <taxon>unclassified sequences</taxon>
        <taxon>metagenomes</taxon>
        <taxon>ecological metagenomes</taxon>
    </lineage>
</organism>
<name>A0A6J7J269_9ZZZZ</name>
<dbReference type="EMBL" id="CAFBNE010000013">
    <property type="protein sequence ID" value="CAB4937216.1"/>
    <property type="molecule type" value="Genomic_DNA"/>
</dbReference>
<protein>
    <submittedName>
        <fullName evidence="1">Unannotated protein</fullName>
    </submittedName>
</protein>